<sequence length="211" mass="23374">MTALHRHQLARLTPAGWQRLRSGAWDAQAQDCLRHWAEQGLPVVVTRQRDDDEHIAVGLCAPRRWNHRRIALSVERSEVLYFDEFPRLDQVVTQLPQSARAPTRQLALALQACGATARVYGSQGWQHLTGLQHVREGSDLDVWVGVDGEAQADAVSAALNAFASPSRRLDGELVFAGDAAVAWREWLAWRGGRAQALLVKRLHGASLEALA</sequence>
<dbReference type="InterPro" id="IPR048903">
    <property type="entry name" value="MdcG_N"/>
</dbReference>
<evidence type="ECO:0000256" key="1">
    <source>
        <dbReference type="ARBA" id="ARBA00022679"/>
    </source>
</evidence>
<dbReference type="Proteomes" id="UP001180453">
    <property type="component" value="Unassembled WGS sequence"/>
</dbReference>
<evidence type="ECO:0000256" key="2">
    <source>
        <dbReference type="ARBA" id="ARBA00022695"/>
    </source>
</evidence>
<feature type="domain" description="Phosphoribosyl-dephospho-CoA transferase MdcG N-terminal" evidence="4">
    <location>
        <begin position="5"/>
        <end position="80"/>
    </location>
</feature>
<dbReference type="EMBL" id="JAVDXU010000001">
    <property type="protein sequence ID" value="MDR7267791.1"/>
    <property type="molecule type" value="Genomic_DNA"/>
</dbReference>
<evidence type="ECO:0000259" key="3">
    <source>
        <dbReference type="Pfam" id="PF10620"/>
    </source>
</evidence>
<reference evidence="5 6" key="1">
    <citation type="submission" date="2023-07" db="EMBL/GenBank/DDBJ databases">
        <title>Sorghum-associated microbial communities from plants grown in Nebraska, USA.</title>
        <authorList>
            <person name="Schachtman D."/>
        </authorList>
    </citation>
    <scope>NUCLEOTIDE SEQUENCE [LARGE SCALE GENOMIC DNA]</scope>
    <source>
        <strain evidence="5 6">BE314</strain>
    </source>
</reference>
<dbReference type="NCBIfam" id="TIGR03135">
    <property type="entry name" value="malonate_mdcG"/>
    <property type="match status" value="1"/>
</dbReference>
<dbReference type="InterPro" id="IPR017557">
    <property type="entry name" value="Holo-ACP_synthase"/>
</dbReference>
<accession>A0ABU1YIB1</accession>
<proteinExistence type="predicted"/>
<dbReference type="Pfam" id="PF20866">
    <property type="entry name" value="MdcG_N"/>
    <property type="match status" value="1"/>
</dbReference>
<keyword evidence="2 5" id="KW-0548">Nucleotidyltransferase</keyword>
<name>A0ABU1YIB1_ROSSA</name>
<protein>
    <submittedName>
        <fullName evidence="5">Phosphoribosyl-dephospho-CoA transferase</fullName>
        <ecNumber evidence="5">2.7.7.66</ecNumber>
    </submittedName>
</protein>
<comment type="caution">
    <text evidence="5">The sequence shown here is derived from an EMBL/GenBank/DDBJ whole genome shotgun (WGS) entry which is preliminary data.</text>
</comment>
<evidence type="ECO:0000313" key="6">
    <source>
        <dbReference type="Proteomes" id="UP001180453"/>
    </source>
</evidence>
<evidence type="ECO:0000259" key="4">
    <source>
        <dbReference type="Pfam" id="PF20866"/>
    </source>
</evidence>
<dbReference type="EC" id="2.7.7.66" evidence="5"/>
<keyword evidence="6" id="KW-1185">Reference proteome</keyword>
<evidence type="ECO:0000313" key="5">
    <source>
        <dbReference type="EMBL" id="MDR7267791.1"/>
    </source>
</evidence>
<keyword evidence="1 5" id="KW-0808">Transferase</keyword>
<dbReference type="Pfam" id="PF10620">
    <property type="entry name" value="MdcG"/>
    <property type="match status" value="1"/>
</dbReference>
<dbReference type="InterPro" id="IPR049180">
    <property type="entry name" value="MdcG_C"/>
</dbReference>
<feature type="domain" description="Phosphoribosyl-dephospho-CoA transferase MdcG C-terminal" evidence="3">
    <location>
        <begin position="88"/>
        <end position="207"/>
    </location>
</feature>
<dbReference type="GO" id="GO:0016779">
    <property type="term" value="F:nucleotidyltransferase activity"/>
    <property type="evidence" value="ECO:0007669"/>
    <property type="project" value="UniProtKB-KW"/>
</dbReference>
<dbReference type="RefSeq" id="WP_310260187.1">
    <property type="nucleotide sequence ID" value="NZ_JAVDXU010000001.1"/>
</dbReference>
<organism evidence="5 6">
    <name type="scientific">Roseateles saccharophilus</name>
    <name type="common">Pseudomonas saccharophila</name>
    <dbReference type="NCBI Taxonomy" id="304"/>
    <lineage>
        <taxon>Bacteria</taxon>
        <taxon>Pseudomonadati</taxon>
        <taxon>Pseudomonadota</taxon>
        <taxon>Betaproteobacteria</taxon>
        <taxon>Burkholderiales</taxon>
        <taxon>Sphaerotilaceae</taxon>
        <taxon>Roseateles</taxon>
    </lineage>
</organism>
<gene>
    <name evidence="5" type="ORF">J2X20_000420</name>
</gene>